<dbReference type="GO" id="GO:0016491">
    <property type="term" value="F:oxidoreductase activity"/>
    <property type="evidence" value="ECO:0007669"/>
    <property type="project" value="InterPro"/>
</dbReference>
<dbReference type="Gene3D" id="3.20.20.100">
    <property type="entry name" value="NADP-dependent oxidoreductase domain"/>
    <property type="match status" value="1"/>
</dbReference>
<dbReference type="RefSeq" id="WP_119591764.1">
    <property type="nucleotide sequence ID" value="NZ_QXFM01000027.1"/>
</dbReference>
<dbReference type="Proteomes" id="UP000265366">
    <property type="component" value="Unassembled WGS sequence"/>
</dbReference>
<sequence>MDYVRLGRTEAMVSVAGLGCGGHSRLGMAGSASSAEASRIVAKALDLGVTFLDTARSYGTEEAVSLGIRGHDRGKLFISTKSWTGTDLSNRNPDPLPVTDFVANLETSLRALGTDYVDLWHLHGVAPFQLEHVYNELLPEMHRQRDLGKIRFIGITEAFREDLRHEVLQQALPTGLFDVAMVGFNMINPGARRRLFPLAIEHDVGTLIMFAVRRALNSRENAAEAVGRLIELGEVDPALVDPADPLGFLAAHPAIKSQVEAAYRFCRYEPGAHVVLTGTGKEAHLEENVQSILAPPLPAETSERLARIFGQATSISGE</sequence>
<dbReference type="AlphaFoldDB" id="A0A3A1PBR3"/>
<dbReference type="OrthoDB" id="7181835at2"/>
<dbReference type="InterPro" id="IPR036812">
    <property type="entry name" value="NAD(P)_OxRdtase_dom_sf"/>
</dbReference>
<keyword evidence="3" id="KW-1185">Reference proteome</keyword>
<protein>
    <submittedName>
        <fullName evidence="2">Aldo/keto reductase</fullName>
    </submittedName>
</protein>
<dbReference type="InterPro" id="IPR020471">
    <property type="entry name" value="AKR"/>
</dbReference>
<accession>A0A3A1PBR3</accession>
<dbReference type="PANTHER" id="PTHR43312:SF1">
    <property type="entry name" value="NADP-DEPENDENT OXIDOREDUCTASE DOMAIN-CONTAINING PROTEIN"/>
    <property type="match status" value="1"/>
</dbReference>
<feature type="domain" description="NADP-dependent oxidoreductase" evidence="1">
    <location>
        <begin position="25"/>
        <end position="306"/>
    </location>
</feature>
<dbReference type="PANTHER" id="PTHR43312">
    <property type="entry name" value="D-THREO-ALDOSE 1-DEHYDROGENASE"/>
    <property type="match status" value="1"/>
</dbReference>
<dbReference type="InterPro" id="IPR053135">
    <property type="entry name" value="AKR2_Oxidoreductase"/>
</dbReference>
<reference evidence="2 3" key="1">
    <citation type="submission" date="2018-08" db="EMBL/GenBank/DDBJ databases">
        <title>Erythrobacter zhengii sp.nov., a bacterium isolated from deep-sea sediment.</title>
        <authorList>
            <person name="Fang C."/>
            <person name="Wu Y.-H."/>
            <person name="Sun C."/>
            <person name="Wang H."/>
            <person name="Cheng H."/>
            <person name="Meng F.-X."/>
            <person name="Wang C.-S."/>
            <person name="Xu X.-W."/>
        </authorList>
    </citation>
    <scope>NUCLEOTIDE SEQUENCE [LARGE SCALE GENOMIC DNA]</scope>
    <source>
        <strain evidence="2 3">CCTCC AB 2015396</strain>
    </source>
</reference>
<dbReference type="InterPro" id="IPR023210">
    <property type="entry name" value="NADP_OxRdtase_dom"/>
</dbReference>
<evidence type="ECO:0000313" key="3">
    <source>
        <dbReference type="Proteomes" id="UP000265366"/>
    </source>
</evidence>
<evidence type="ECO:0000259" key="1">
    <source>
        <dbReference type="Pfam" id="PF00248"/>
    </source>
</evidence>
<gene>
    <name evidence="2" type="ORF">D2V17_03580</name>
</gene>
<dbReference type="SUPFAM" id="SSF51430">
    <property type="entry name" value="NAD(P)-linked oxidoreductase"/>
    <property type="match status" value="1"/>
</dbReference>
<proteinExistence type="predicted"/>
<comment type="caution">
    <text evidence="2">The sequence shown here is derived from an EMBL/GenBank/DDBJ whole genome shotgun (WGS) entry which is preliminary data.</text>
</comment>
<name>A0A3A1PBR3_9SPHN</name>
<dbReference type="EMBL" id="QXFM01000027">
    <property type="protein sequence ID" value="RIV91142.1"/>
    <property type="molecule type" value="Genomic_DNA"/>
</dbReference>
<organism evidence="2 3">
    <name type="scientific">Aurantiacibacter xanthus</name>
    <dbReference type="NCBI Taxonomy" id="1784712"/>
    <lineage>
        <taxon>Bacteria</taxon>
        <taxon>Pseudomonadati</taxon>
        <taxon>Pseudomonadota</taxon>
        <taxon>Alphaproteobacteria</taxon>
        <taxon>Sphingomonadales</taxon>
        <taxon>Erythrobacteraceae</taxon>
        <taxon>Aurantiacibacter</taxon>
    </lineage>
</organism>
<dbReference type="PRINTS" id="PR00069">
    <property type="entry name" value="ALDKETRDTASE"/>
</dbReference>
<evidence type="ECO:0000313" key="2">
    <source>
        <dbReference type="EMBL" id="RIV91142.1"/>
    </source>
</evidence>
<dbReference type="Pfam" id="PF00248">
    <property type="entry name" value="Aldo_ket_red"/>
    <property type="match status" value="1"/>
</dbReference>